<evidence type="ECO:0000313" key="3">
    <source>
        <dbReference type="Proteomes" id="UP001159363"/>
    </source>
</evidence>
<evidence type="ECO:0000313" key="2">
    <source>
        <dbReference type="EMBL" id="KAJ8873859.1"/>
    </source>
</evidence>
<gene>
    <name evidence="2" type="ORF">PR048_024695</name>
</gene>
<accession>A0ABQ9GPA5</accession>
<dbReference type="EMBL" id="JARBHB010000010">
    <property type="protein sequence ID" value="KAJ8873859.1"/>
    <property type="molecule type" value="Genomic_DNA"/>
</dbReference>
<protein>
    <submittedName>
        <fullName evidence="2">Uncharacterized protein</fullName>
    </submittedName>
</protein>
<reference evidence="2 3" key="1">
    <citation type="submission" date="2023-02" db="EMBL/GenBank/DDBJ databases">
        <title>LHISI_Scaffold_Assembly.</title>
        <authorList>
            <person name="Stuart O.P."/>
            <person name="Cleave R."/>
            <person name="Magrath M.J.L."/>
            <person name="Mikheyev A.S."/>
        </authorList>
    </citation>
    <scope>NUCLEOTIDE SEQUENCE [LARGE SCALE GENOMIC DNA]</scope>
    <source>
        <strain evidence="2">Daus_M_001</strain>
        <tissue evidence="2">Leg muscle</tissue>
    </source>
</reference>
<keyword evidence="3" id="KW-1185">Reference proteome</keyword>
<proteinExistence type="predicted"/>
<dbReference type="Proteomes" id="UP001159363">
    <property type="component" value="Chromosome 9"/>
</dbReference>
<organism evidence="2 3">
    <name type="scientific">Dryococelus australis</name>
    <dbReference type="NCBI Taxonomy" id="614101"/>
    <lineage>
        <taxon>Eukaryota</taxon>
        <taxon>Metazoa</taxon>
        <taxon>Ecdysozoa</taxon>
        <taxon>Arthropoda</taxon>
        <taxon>Hexapoda</taxon>
        <taxon>Insecta</taxon>
        <taxon>Pterygota</taxon>
        <taxon>Neoptera</taxon>
        <taxon>Polyneoptera</taxon>
        <taxon>Phasmatodea</taxon>
        <taxon>Verophasmatodea</taxon>
        <taxon>Anareolatae</taxon>
        <taxon>Phasmatidae</taxon>
        <taxon>Eurycanthinae</taxon>
        <taxon>Dryococelus</taxon>
    </lineage>
</organism>
<feature type="region of interest" description="Disordered" evidence="1">
    <location>
        <begin position="379"/>
        <end position="401"/>
    </location>
</feature>
<name>A0ABQ9GPA5_9NEOP</name>
<evidence type="ECO:0000256" key="1">
    <source>
        <dbReference type="SAM" id="MobiDB-lite"/>
    </source>
</evidence>
<comment type="caution">
    <text evidence="2">The sequence shown here is derived from an EMBL/GenBank/DDBJ whole genome shotgun (WGS) entry which is preliminary data.</text>
</comment>
<sequence>MGRARASQKIQEKALEVNGKRSRHTISQHVCNGCPVAVSLVAVIHTYRFSRPPHSSYWFVLRAPSVYSTEQAPAYLATLHHEPLEVPAGEITQLGSHQSTYILKGDWTISPYMLFTTLGDSTNSFEDKLHFKNVYIRLPFPVRWQFVRHALDEFDPVTELQETEHQIPCYLFWNKTWSSANEQLRKGHLFIGCLQEHNSLSCSTWSHGMNVYYWLRLLRSVSGEPMKHVELTYTCMPSNLVLNHNPTGVKIWAALNIEVFKDWAGKTGDPRENPLISGIVRDDSYMGPRRDSNPVPLGGGGGGPDRATPEFSHVGIVLDDAAGRRVFLGVLPFSHHPCIPALLHTRLTSTSPALKISFLKPCPKWQIWRIRCNSGLNARKTQKRRSFGGEGGMKKKMPPHGCDTVGTHFAVRQMTAANNRRGDAEGGKLRKDFIPFSKCAAAARVAATGGVDPLRSGRRAHEGGVSEIIREKQRITETSTLKASTFDGWLPRAMVLYGDRPMCYQLHHDDRGQQQVYTRQKSKSKYRNHIQLERASRKQSSDAHKTPYDRVERCRERKINIKVSERVNVDVFTILMVGAVLGLTRTATCRNCFAQLLIVFKVLCGMEALLDTSIAALLSTKKARCKNPLRRPAIGEEYAKQRADIDQPHAGRIVFSHQAFNERRSQKWVCPIVDNSYTKTAPGTKIKMGTVQFVCHSGVKQTFTTVSLHRRMNKVLRRAGMLIIQMVEENRVHAQVDLKQGFRKCSVYREQTTSTEFYPLVAPNPEMAYRFPDLSVLLCLTDTNVVASYAVVCKWRLGVAGGRSMALAFILSRSMKNGRDKRGILSIHGYFVFFGKHGKYLLPGYSSASCKQSLTESIKLHHRDNARHSITELQNDKRLKEDYKVAQLQFRNCRIYAKNVTIKKPHSWACLNHIIKPLQQGISYRSGQHEVAVKAG</sequence>